<protein>
    <submittedName>
        <fullName evidence="1">Uncharacterized protein</fullName>
    </submittedName>
</protein>
<keyword evidence="2" id="KW-1185">Reference proteome</keyword>
<dbReference type="Proteomes" id="UP000201408">
    <property type="component" value="Segment"/>
</dbReference>
<reference evidence="1 2" key="1">
    <citation type="submission" date="2008-11" db="EMBL/GenBank/DDBJ databases">
        <title>Complete sequence of Rudbeckia flower distortion virus (RuFDV), a pararetrovirus in the family Caulimoviridae isolated from Rudbeckia hirta.</title>
        <authorList>
            <person name="Lockhart B."/>
            <person name="Olszewski N."/>
        </authorList>
    </citation>
    <scope>NUCLEOTIDE SEQUENCE [LARGE SCALE GENOMIC DNA]</scope>
    <source>
        <strain evidence="1">Minnesota</strain>
    </source>
</reference>
<dbReference type="GeneID" id="7360986"/>
<organism evidence="1 2">
    <name type="scientific">Rudbeckia flower distortion virus</name>
    <dbReference type="NCBI Taxonomy" id="587370"/>
    <lineage>
        <taxon>Viruses</taxon>
        <taxon>Riboviria</taxon>
        <taxon>Pararnavirae</taxon>
        <taxon>Artverviricota</taxon>
        <taxon>Revtraviricetes</taxon>
        <taxon>Ortervirales</taxon>
        <taxon>Caulimoviridae</taxon>
        <taxon>Ruflodivirus</taxon>
        <taxon>Ruflodivirus deformatiorudbeckiae</taxon>
    </lineage>
</organism>
<dbReference type="EMBL" id="FJ493469">
    <property type="protein sequence ID" value="ACL36984.1"/>
    <property type="molecule type" value="Genomic_DNA"/>
</dbReference>
<dbReference type="KEGG" id="vg:7360986"/>
<sequence>MDNDFLELLYRNKQPLCENNAIRYANKVDDLLYYQEFLVLKAIDELIFMRNCQQTYNQVYSRGSDLNRFYGLQLESEIKIEKLEDIRKQFLMHSDNNYCLHNNLPRGVQPPITSVYNGTTTFKGNYSENYLCSLDSRIVEKRSKELLELRQALSESLPLLSSSEDENSD</sequence>
<proteinExistence type="predicted"/>
<accession>B8Y873</accession>
<evidence type="ECO:0000313" key="1">
    <source>
        <dbReference type="EMBL" id="ACL36984.1"/>
    </source>
</evidence>
<evidence type="ECO:0000313" key="2">
    <source>
        <dbReference type="Proteomes" id="UP000201408"/>
    </source>
</evidence>
<name>B8Y873_9VIRU</name>
<dbReference type="RefSeq" id="YP_002519389.1">
    <property type="nucleotide sequence ID" value="NC_011920.1"/>
</dbReference>